<accession>A0A2S0RDY0</accession>
<feature type="domain" description="Glycosyltransferase subfamily 4-like N-terminal" evidence="3">
    <location>
        <begin position="46"/>
        <end position="154"/>
    </location>
</feature>
<dbReference type="GO" id="GO:0016757">
    <property type="term" value="F:glycosyltransferase activity"/>
    <property type="evidence" value="ECO:0007669"/>
    <property type="project" value="InterPro"/>
</dbReference>
<protein>
    <submittedName>
        <fullName evidence="4">Uncharacterized protein</fullName>
    </submittedName>
</protein>
<dbReference type="PANTHER" id="PTHR46401:SF2">
    <property type="entry name" value="GLYCOSYLTRANSFERASE WBBK-RELATED"/>
    <property type="match status" value="1"/>
</dbReference>
<dbReference type="Gene3D" id="3.40.50.2000">
    <property type="entry name" value="Glycogen Phosphorylase B"/>
    <property type="match status" value="2"/>
</dbReference>
<dbReference type="InterPro" id="IPR001296">
    <property type="entry name" value="Glyco_trans_1"/>
</dbReference>
<evidence type="ECO:0000259" key="2">
    <source>
        <dbReference type="Pfam" id="PF00534"/>
    </source>
</evidence>
<dbReference type="KEGG" id="fmg:HYN48_05025"/>
<evidence type="ECO:0000313" key="5">
    <source>
        <dbReference type="Proteomes" id="UP000244193"/>
    </source>
</evidence>
<dbReference type="InterPro" id="IPR028098">
    <property type="entry name" value="Glyco_trans_4-like_N"/>
</dbReference>
<dbReference type="OrthoDB" id="832722at2"/>
<name>A0A2S0RDY0_9FLAO</name>
<dbReference type="GO" id="GO:0009103">
    <property type="term" value="P:lipopolysaccharide biosynthetic process"/>
    <property type="evidence" value="ECO:0007669"/>
    <property type="project" value="TreeGrafter"/>
</dbReference>
<proteinExistence type="predicted"/>
<gene>
    <name evidence="4" type="ORF">HYN48_05025</name>
</gene>
<evidence type="ECO:0000313" key="4">
    <source>
        <dbReference type="EMBL" id="AWA29500.1"/>
    </source>
</evidence>
<dbReference type="PANTHER" id="PTHR46401">
    <property type="entry name" value="GLYCOSYLTRANSFERASE WBBK-RELATED"/>
    <property type="match status" value="1"/>
</dbReference>
<dbReference type="RefSeq" id="WP_108370084.1">
    <property type="nucleotide sequence ID" value="NZ_CP028811.1"/>
</dbReference>
<dbReference type="SUPFAM" id="SSF53756">
    <property type="entry name" value="UDP-Glycosyltransferase/glycogen phosphorylase"/>
    <property type="match status" value="1"/>
</dbReference>
<dbReference type="Proteomes" id="UP000244193">
    <property type="component" value="Chromosome"/>
</dbReference>
<feature type="domain" description="Glycosyl transferase family 1" evidence="2">
    <location>
        <begin position="175"/>
        <end position="333"/>
    </location>
</feature>
<organism evidence="4 5">
    <name type="scientific">Flavobacterium magnum</name>
    <dbReference type="NCBI Taxonomy" id="2162713"/>
    <lineage>
        <taxon>Bacteria</taxon>
        <taxon>Pseudomonadati</taxon>
        <taxon>Bacteroidota</taxon>
        <taxon>Flavobacteriia</taxon>
        <taxon>Flavobacteriales</taxon>
        <taxon>Flavobacteriaceae</taxon>
        <taxon>Flavobacterium</taxon>
    </lineage>
</organism>
<sequence length="366" mass="41611">MAQNYHSFLDISVYNRDIKSVQEEIDFTPHSLGYLDYLDKNIDYAVIRFGACAEEKPPYFLYRYRFSDLLRLYRLIKSKKNAVALFHGFSFPFRFYLMRAVFGRKVQWIVQHHAGEPSENRLKRFIQRKCYALADRYFFVSRQQAESFIAAGLVSSADRVIEVMECSTAFVMKDKTASRVQLAIDEQQLTFLWVGNLDSNKDPLCMLRALAHYRQAGYVFELYMFFVNDLLLQTVVSFIDANDLGTQVHLKGKVPNAVLEDWFNAADFFISCSHSEGSGVAMAEAMACGCVPIVSDIPAFIRMTGGKTGVIFETGNPDDLFEKLMALDTSGIEQRRAETRQAFVDSLSFEAIARDTAMAIAGLSQK</sequence>
<reference evidence="4 5" key="1">
    <citation type="submission" date="2018-04" db="EMBL/GenBank/DDBJ databases">
        <title>Genome sequencing of Flavobacterium sp. HYN0048.</title>
        <authorList>
            <person name="Yi H."/>
            <person name="Baek C."/>
        </authorList>
    </citation>
    <scope>NUCLEOTIDE SEQUENCE [LARGE SCALE GENOMIC DNA]</scope>
    <source>
        <strain evidence="4 5">HYN0048</strain>
    </source>
</reference>
<keyword evidence="1" id="KW-0808">Transferase</keyword>
<keyword evidence="5" id="KW-1185">Reference proteome</keyword>
<dbReference type="Pfam" id="PF13579">
    <property type="entry name" value="Glyco_trans_4_4"/>
    <property type="match status" value="1"/>
</dbReference>
<dbReference type="EMBL" id="CP028811">
    <property type="protein sequence ID" value="AWA29500.1"/>
    <property type="molecule type" value="Genomic_DNA"/>
</dbReference>
<dbReference type="CDD" id="cd03801">
    <property type="entry name" value="GT4_PimA-like"/>
    <property type="match status" value="1"/>
</dbReference>
<evidence type="ECO:0000256" key="1">
    <source>
        <dbReference type="ARBA" id="ARBA00022679"/>
    </source>
</evidence>
<dbReference type="Pfam" id="PF00534">
    <property type="entry name" value="Glycos_transf_1"/>
    <property type="match status" value="1"/>
</dbReference>
<evidence type="ECO:0000259" key="3">
    <source>
        <dbReference type="Pfam" id="PF13579"/>
    </source>
</evidence>
<dbReference type="AlphaFoldDB" id="A0A2S0RDY0"/>